<dbReference type="Pfam" id="PF00474">
    <property type="entry name" value="SSF"/>
    <property type="match status" value="1"/>
</dbReference>
<sequence length="481" mass="51606">MSLGSLLWILTILMCGAFLFISLKVKDQAQSSFSNYAIGGKSFPMYLIFFTQFATIMGVGNFVGHAGKGYSIGLPWMAFILGEQGSKVIFALVFAGLAGRFTYNTFPEMIDDLIARDKVTRALGGILASMIMIAWVGGQGKAFGNIFNIVTGANPIPIILMFSAVFIVYTALGGIYSVVWTDLLQGIMVVIFGTAFYIYAFSPVSWSMAELGSRLAEVGKAEMWSMGDNDIIALATKFVTGCVGILAAQIYWQRCFSAKNSKTARNGMLYSGIIAIFMVMLTALVGMVILTLNQGLKPDDAMPWFMMNYVPIGISAMIFVLILAAGMSSADSNLNSASILIVNDLIKPFNKEATDAQLVKYAKSLTVLIGIFSAVAAIYASSILGLFSKAYAMAGGGLVPLLLVGLLWKERSGEEFEMGKKNSKVTPWGARVGIVAGSVLTQITALGPNRVLTALVVSAILIVVVSTMTRNKNVENEGKMV</sequence>
<dbReference type="InterPro" id="IPR038377">
    <property type="entry name" value="Na/Glc_symporter_sf"/>
</dbReference>
<evidence type="ECO:0000256" key="1">
    <source>
        <dbReference type="ARBA" id="ARBA00004651"/>
    </source>
</evidence>
<dbReference type="InterPro" id="IPR050277">
    <property type="entry name" value="Sodium:Solute_Symporter"/>
</dbReference>
<feature type="transmembrane region" description="Helical" evidence="14">
    <location>
        <begin position="231"/>
        <end position="252"/>
    </location>
</feature>
<feature type="transmembrane region" description="Helical" evidence="14">
    <location>
        <begin position="186"/>
        <end position="206"/>
    </location>
</feature>
<evidence type="ECO:0000256" key="7">
    <source>
        <dbReference type="ARBA" id="ARBA00022989"/>
    </source>
</evidence>
<dbReference type="Gene3D" id="1.20.1730.10">
    <property type="entry name" value="Sodium/glucose cotransporter"/>
    <property type="match status" value="1"/>
</dbReference>
<comment type="subcellular location">
    <subcellularLocation>
        <location evidence="1">Cell membrane</location>
        <topology evidence="1">Multi-pass membrane protein</topology>
    </subcellularLocation>
</comment>
<proteinExistence type="inferred from homology"/>
<keyword evidence="16" id="KW-1185">Reference proteome</keyword>
<reference evidence="15 16" key="1">
    <citation type="submission" date="2019-03" db="EMBL/GenBank/DDBJ databases">
        <title>Genomic Encyclopedia of Type Strains, Phase IV (KMG-IV): sequencing the most valuable type-strain genomes for metagenomic binning, comparative biology and taxonomic classification.</title>
        <authorList>
            <person name="Goeker M."/>
        </authorList>
    </citation>
    <scope>NUCLEOTIDE SEQUENCE [LARGE SCALE GENOMIC DNA]</scope>
    <source>
        <strain evidence="15 16">DSM 102940</strain>
    </source>
</reference>
<evidence type="ECO:0000256" key="3">
    <source>
        <dbReference type="ARBA" id="ARBA00022448"/>
    </source>
</evidence>
<evidence type="ECO:0000256" key="2">
    <source>
        <dbReference type="ARBA" id="ARBA00006434"/>
    </source>
</evidence>
<dbReference type="InterPro" id="IPR001734">
    <property type="entry name" value="Na/solute_symporter"/>
</dbReference>
<feature type="transmembrane region" description="Helical" evidence="14">
    <location>
        <begin position="451"/>
        <end position="469"/>
    </location>
</feature>
<comment type="similarity">
    <text evidence="2 13">Belongs to the sodium:solute symporter (SSF) (TC 2.A.21) family.</text>
</comment>
<keyword evidence="11" id="KW-0739">Sodium transport</keyword>
<evidence type="ECO:0000256" key="13">
    <source>
        <dbReference type="RuleBase" id="RU362091"/>
    </source>
</evidence>
<dbReference type="RefSeq" id="WP_132246515.1">
    <property type="nucleotide sequence ID" value="NZ_SLWV01000021.1"/>
</dbReference>
<keyword evidence="7 14" id="KW-1133">Transmembrane helix</keyword>
<protein>
    <submittedName>
        <fullName evidence="15">Na+/proline symporter</fullName>
    </submittedName>
</protein>
<evidence type="ECO:0000313" key="15">
    <source>
        <dbReference type="EMBL" id="TCO71456.1"/>
    </source>
</evidence>
<organism evidence="15 16">
    <name type="scientific">Marinisporobacter balticus</name>
    <dbReference type="NCBI Taxonomy" id="2018667"/>
    <lineage>
        <taxon>Bacteria</taxon>
        <taxon>Bacillati</taxon>
        <taxon>Bacillota</taxon>
        <taxon>Clostridia</taxon>
        <taxon>Peptostreptococcales</taxon>
        <taxon>Thermotaleaceae</taxon>
        <taxon>Marinisporobacter</taxon>
    </lineage>
</organism>
<dbReference type="GO" id="GO:0006814">
    <property type="term" value="P:sodium ion transport"/>
    <property type="evidence" value="ECO:0007669"/>
    <property type="project" value="UniProtKB-KW"/>
</dbReference>
<dbReference type="PANTHER" id="PTHR48086">
    <property type="entry name" value="SODIUM/PROLINE SYMPORTER-RELATED"/>
    <property type="match status" value="1"/>
</dbReference>
<evidence type="ECO:0000256" key="9">
    <source>
        <dbReference type="ARBA" id="ARBA00023065"/>
    </source>
</evidence>
<evidence type="ECO:0000256" key="6">
    <source>
        <dbReference type="ARBA" id="ARBA00022847"/>
    </source>
</evidence>
<keyword evidence="10 14" id="KW-0472">Membrane</keyword>
<evidence type="ECO:0000256" key="10">
    <source>
        <dbReference type="ARBA" id="ARBA00023136"/>
    </source>
</evidence>
<keyword evidence="9" id="KW-0406">Ion transport</keyword>
<keyword evidence="4" id="KW-1003">Cell membrane</keyword>
<feature type="transmembrane region" description="Helical" evidence="14">
    <location>
        <begin position="119"/>
        <end position="138"/>
    </location>
</feature>
<dbReference type="EMBL" id="SLWV01000021">
    <property type="protein sequence ID" value="TCO71456.1"/>
    <property type="molecule type" value="Genomic_DNA"/>
</dbReference>
<accession>A0A4R2KLA3</accession>
<dbReference type="GO" id="GO:0015293">
    <property type="term" value="F:symporter activity"/>
    <property type="evidence" value="ECO:0007669"/>
    <property type="project" value="UniProtKB-KW"/>
</dbReference>
<dbReference type="GO" id="GO:0005886">
    <property type="term" value="C:plasma membrane"/>
    <property type="evidence" value="ECO:0007669"/>
    <property type="project" value="UniProtKB-SubCell"/>
</dbReference>
<feature type="transmembrane region" description="Helical" evidence="14">
    <location>
        <begin position="76"/>
        <end position="98"/>
    </location>
</feature>
<keyword evidence="8" id="KW-0915">Sodium</keyword>
<dbReference type="AlphaFoldDB" id="A0A4R2KLA3"/>
<gene>
    <name evidence="15" type="ORF">EV214_1216</name>
</gene>
<keyword evidence="3" id="KW-0813">Transport</keyword>
<feature type="transmembrane region" description="Helical" evidence="14">
    <location>
        <begin position="304"/>
        <end position="325"/>
    </location>
</feature>
<feature type="transmembrane region" description="Helical" evidence="14">
    <location>
        <begin position="43"/>
        <end position="64"/>
    </location>
</feature>
<dbReference type="PANTHER" id="PTHR48086:SF3">
    <property type="entry name" value="SODIUM_PROLINE SYMPORTER"/>
    <property type="match status" value="1"/>
</dbReference>
<evidence type="ECO:0000256" key="5">
    <source>
        <dbReference type="ARBA" id="ARBA00022692"/>
    </source>
</evidence>
<feature type="transmembrane region" description="Helical" evidence="14">
    <location>
        <begin position="365"/>
        <end position="384"/>
    </location>
</feature>
<evidence type="ECO:0000256" key="12">
    <source>
        <dbReference type="ARBA" id="ARBA00033708"/>
    </source>
</evidence>
<keyword evidence="6" id="KW-0769">Symport</keyword>
<evidence type="ECO:0000256" key="8">
    <source>
        <dbReference type="ARBA" id="ARBA00023053"/>
    </source>
</evidence>
<feature type="transmembrane region" description="Helical" evidence="14">
    <location>
        <begin position="158"/>
        <end position="179"/>
    </location>
</feature>
<evidence type="ECO:0000313" key="16">
    <source>
        <dbReference type="Proteomes" id="UP000294919"/>
    </source>
</evidence>
<comment type="catalytic activity">
    <reaction evidence="12">
        <text>L-proline(in) + Na(+)(in) = L-proline(out) + Na(+)(out)</text>
        <dbReference type="Rhea" id="RHEA:28967"/>
        <dbReference type="ChEBI" id="CHEBI:29101"/>
        <dbReference type="ChEBI" id="CHEBI:60039"/>
    </reaction>
</comment>
<dbReference type="PROSITE" id="PS50283">
    <property type="entry name" value="NA_SOLUT_SYMP_3"/>
    <property type="match status" value="1"/>
</dbReference>
<comment type="caution">
    <text evidence="15">The sequence shown here is derived from an EMBL/GenBank/DDBJ whole genome shotgun (WGS) entry which is preliminary data.</text>
</comment>
<feature type="transmembrane region" description="Helical" evidence="14">
    <location>
        <begin position="428"/>
        <end position="445"/>
    </location>
</feature>
<dbReference type="OrthoDB" id="9766407at2"/>
<evidence type="ECO:0000256" key="14">
    <source>
        <dbReference type="SAM" id="Phobius"/>
    </source>
</evidence>
<keyword evidence="5 14" id="KW-0812">Transmembrane</keyword>
<feature type="transmembrane region" description="Helical" evidence="14">
    <location>
        <begin position="6"/>
        <end position="23"/>
    </location>
</feature>
<feature type="transmembrane region" description="Helical" evidence="14">
    <location>
        <begin position="273"/>
        <end position="292"/>
    </location>
</feature>
<evidence type="ECO:0000256" key="11">
    <source>
        <dbReference type="ARBA" id="ARBA00023201"/>
    </source>
</evidence>
<feature type="transmembrane region" description="Helical" evidence="14">
    <location>
        <begin position="390"/>
        <end position="408"/>
    </location>
</feature>
<name>A0A4R2KLA3_9FIRM</name>
<dbReference type="CDD" id="cd10322">
    <property type="entry name" value="SLC5sbd"/>
    <property type="match status" value="1"/>
</dbReference>
<evidence type="ECO:0000256" key="4">
    <source>
        <dbReference type="ARBA" id="ARBA00022475"/>
    </source>
</evidence>
<dbReference type="Proteomes" id="UP000294919">
    <property type="component" value="Unassembled WGS sequence"/>
</dbReference>